<sequence>MGNSFLIADTSSLVIGLLLILNGVFISAAKHNGLNKGEGLNTFPEVGFTNLILSDEMLSRSIEQGKTQGTIVLAFTANDEMIRKANSITNAGCAGIIYAQSVIDPTVCSSVDVPCAVVDYEYGTDILYYMQTTVVPKAKLSPSKTLIGRPIASRVPRFSCRGPNSVSPAILKC</sequence>
<protein>
    <submittedName>
        <fullName evidence="4">(thale cress) hypothetical protein</fullName>
    </submittedName>
</protein>
<dbReference type="Gene3D" id="3.50.30.30">
    <property type="match status" value="1"/>
</dbReference>
<accession>A0A7G2E4G4</accession>
<evidence type="ECO:0000256" key="2">
    <source>
        <dbReference type="ARBA" id="ARBA00022729"/>
    </source>
</evidence>
<dbReference type="Proteomes" id="UP000516314">
    <property type="component" value="Chromosome 1"/>
</dbReference>
<dbReference type="InterPro" id="IPR045051">
    <property type="entry name" value="SBT"/>
</dbReference>
<keyword evidence="3" id="KW-0472">Membrane</keyword>
<evidence type="ECO:0000256" key="1">
    <source>
        <dbReference type="ARBA" id="ARBA00011073"/>
    </source>
</evidence>
<reference evidence="4 5" key="1">
    <citation type="submission" date="2020-09" db="EMBL/GenBank/DDBJ databases">
        <authorList>
            <person name="Ashkenazy H."/>
        </authorList>
    </citation>
    <scope>NUCLEOTIDE SEQUENCE [LARGE SCALE GENOMIC DNA]</scope>
    <source>
        <strain evidence="5">cv. Cdm-0</strain>
    </source>
</reference>
<proteinExistence type="inferred from homology"/>
<organism evidence="4 5">
    <name type="scientific">Arabidopsis thaliana</name>
    <name type="common">Mouse-ear cress</name>
    <dbReference type="NCBI Taxonomy" id="3702"/>
    <lineage>
        <taxon>Eukaryota</taxon>
        <taxon>Viridiplantae</taxon>
        <taxon>Streptophyta</taxon>
        <taxon>Embryophyta</taxon>
        <taxon>Tracheophyta</taxon>
        <taxon>Spermatophyta</taxon>
        <taxon>Magnoliopsida</taxon>
        <taxon>eudicotyledons</taxon>
        <taxon>Gunneridae</taxon>
        <taxon>Pentapetalae</taxon>
        <taxon>rosids</taxon>
        <taxon>malvids</taxon>
        <taxon>Brassicales</taxon>
        <taxon>Brassicaceae</taxon>
        <taxon>Camelineae</taxon>
        <taxon>Arabidopsis</taxon>
    </lineage>
</organism>
<dbReference type="PANTHER" id="PTHR10795">
    <property type="entry name" value="PROPROTEIN CONVERTASE SUBTILISIN/KEXIN"/>
    <property type="match status" value="1"/>
</dbReference>
<keyword evidence="3" id="KW-1133">Transmembrane helix</keyword>
<dbReference type="EMBL" id="LR881466">
    <property type="protein sequence ID" value="CAD5316431.1"/>
    <property type="molecule type" value="Genomic_DNA"/>
</dbReference>
<dbReference type="CDD" id="cd02120">
    <property type="entry name" value="PA_subtilisin_like"/>
    <property type="match status" value="1"/>
</dbReference>
<keyword evidence="2" id="KW-0732">Signal</keyword>
<evidence type="ECO:0000313" key="4">
    <source>
        <dbReference type="EMBL" id="CAD5316431.1"/>
    </source>
</evidence>
<evidence type="ECO:0000256" key="3">
    <source>
        <dbReference type="SAM" id="Phobius"/>
    </source>
</evidence>
<comment type="similarity">
    <text evidence="1">Belongs to the peptidase S8 family.</text>
</comment>
<dbReference type="AlphaFoldDB" id="A0A7G2E4G4"/>
<gene>
    <name evidence="4" type="ORF">AT9943_LOCUS4755</name>
</gene>
<evidence type="ECO:0000313" key="5">
    <source>
        <dbReference type="Proteomes" id="UP000516314"/>
    </source>
</evidence>
<keyword evidence="3" id="KW-0812">Transmembrane</keyword>
<feature type="transmembrane region" description="Helical" evidence="3">
    <location>
        <begin position="6"/>
        <end position="26"/>
    </location>
</feature>
<name>A0A7G2E4G4_ARATH</name>